<dbReference type="InterPro" id="IPR029033">
    <property type="entry name" value="His_PPase_superfam"/>
</dbReference>
<dbReference type="PANTHER" id="PTHR48100:SF1">
    <property type="entry name" value="HISTIDINE PHOSPHATASE FAMILY PROTEIN-RELATED"/>
    <property type="match status" value="1"/>
</dbReference>
<evidence type="ECO:0000313" key="2">
    <source>
        <dbReference type="EMBL" id="CAB4960156.1"/>
    </source>
</evidence>
<dbReference type="GO" id="GO:0016791">
    <property type="term" value="F:phosphatase activity"/>
    <property type="evidence" value="ECO:0007669"/>
    <property type="project" value="TreeGrafter"/>
</dbReference>
<dbReference type="Gene3D" id="3.40.50.1240">
    <property type="entry name" value="Phosphoglycerate mutase-like"/>
    <property type="match status" value="1"/>
</dbReference>
<dbReference type="PANTHER" id="PTHR48100">
    <property type="entry name" value="BROAD-SPECIFICITY PHOSPHATASE YOR283W-RELATED"/>
    <property type="match status" value="1"/>
</dbReference>
<accession>A0A6J7KW50</accession>
<sequence length="370" mass="38956">MTRRLVVEADGGSRGNPGPAAFGALVRDPETGAVVAESFETIGVATNNVAEYRGLIAGLTAAMDVDPTALVEVRLDSKLIVEQMSGRWRIKDPTLRGLALQARDIAPAEQVRYTWVPRAQNTAADALVNRALDGKPAIALPPVSARRTLPGWAPDLGDPTVLLCVRHGATEHSLQKVFSGVGGANPPLAPIGLDQSDAVAREIKERGGADRIVASPLLRAQQTAQVIAADLGIDNVDTTEGFAECDFGEWDGLTFAQVRAGWPGLLDAWLGSTAVAPPGGESFDDHRARVERARVALVAAYPGMRVVLVAHVSPIKMLALGALGAPTSALFSSEVMPCSLTTIAWWADGNCSMRGFAESGHLRDLVHAGM</sequence>
<dbReference type="InterPro" id="IPR002156">
    <property type="entry name" value="RNaseH_domain"/>
</dbReference>
<dbReference type="InterPro" id="IPR014636">
    <property type="entry name" value="RNaseH/PGlycerate_mutase"/>
</dbReference>
<dbReference type="Pfam" id="PF13456">
    <property type="entry name" value="RVT_3"/>
    <property type="match status" value="1"/>
</dbReference>
<evidence type="ECO:0000259" key="1">
    <source>
        <dbReference type="PROSITE" id="PS50879"/>
    </source>
</evidence>
<name>A0A6J7KW50_9ZZZZ</name>
<dbReference type="InterPro" id="IPR036397">
    <property type="entry name" value="RNaseH_sf"/>
</dbReference>
<proteinExistence type="predicted"/>
<dbReference type="SMART" id="SM00855">
    <property type="entry name" value="PGAM"/>
    <property type="match status" value="1"/>
</dbReference>
<dbReference type="CDD" id="cd07067">
    <property type="entry name" value="HP_PGM_like"/>
    <property type="match status" value="1"/>
</dbReference>
<dbReference type="AlphaFoldDB" id="A0A6J7KW50"/>
<dbReference type="InterPro" id="IPR012337">
    <property type="entry name" value="RNaseH-like_sf"/>
</dbReference>
<organism evidence="2">
    <name type="scientific">freshwater metagenome</name>
    <dbReference type="NCBI Taxonomy" id="449393"/>
    <lineage>
        <taxon>unclassified sequences</taxon>
        <taxon>metagenomes</taxon>
        <taxon>ecological metagenomes</taxon>
    </lineage>
</organism>
<dbReference type="GO" id="GO:0005737">
    <property type="term" value="C:cytoplasm"/>
    <property type="evidence" value="ECO:0007669"/>
    <property type="project" value="TreeGrafter"/>
</dbReference>
<dbReference type="Gene3D" id="3.30.420.10">
    <property type="entry name" value="Ribonuclease H-like superfamily/Ribonuclease H"/>
    <property type="match status" value="1"/>
</dbReference>
<reference evidence="2" key="1">
    <citation type="submission" date="2020-05" db="EMBL/GenBank/DDBJ databases">
        <authorList>
            <person name="Chiriac C."/>
            <person name="Salcher M."/>
            <person name="Ghai R."/>
            <person name="Kavagutti S V."/>
        </authorList>
    </citation>
    <scope>NUCLEOTIDE SEQUENCE</scope>
</reference>
<dbReference type="NCBIfam" id="NF005567">
    <property type="entry name" value="PRK07238.1"/>
    <property type="match status" value="1"/>
</dbReference>
<dbReference type="SUPFAM" id="SSF53254">
    <property type="entry name" value="Phosphoglycerate mutase-like"/>
    <property type="match status" value="1"/>
</dbReference>
<dbReference type="PROSITE" id="PS50879">
    <property type="entry name" value="RNASE_H_1"/>
    <property type="match status" value="1"/>
</dbReference>
<dbReference type="Pfam" id="PF00300">
    <property type="entry name" value="His_Phos_1"/>
    <property type="match status" value="1"/>
</dbReference>
<dbReference type="EMBL" id="CAFBNF010000279">
    <property type="protein sequence ID" value="CAB4960156.1"/>
    <property type="molecule type" value="Genomic_DNA"/>
</dbReference>
<dbReference type="InterPro" id="IPR013078">
    <property type="entry name" value="His_Pase_superF_clade-1"/>
</dbReference>
<protein>
    <submittedName>
        <fullName evidence="2">Unannotated protein</fullName>
    </submittedName>
</protein>
<dbReference type="InterPro" id="IPR050275">
    <property type="entry name" value="PGM_Phosphatase"/>
</dbReference>
<dbReference type="GO" id="GO:0004523">
    <property type="term" value="F:RNA-DNA hybrid ribonuclease activity"/>
    <property type="evidence" value="ECO:0007669"/>
    <property type="project" value="InterPro"/>
</dbReference>
<dbReference type="PIRSF" id="PIRSF036922">
    <property type="entry name" value="RNaseH_PGAM"/>
    <property type="match status" value="1"/>
</dbReference>
<dbReference type="SUPFAM" id="SSF53098">
    <property type="entry name" value="Ribonuclease H-like"/>
    <property type="match status" value="1"/>
</dbReference>
<gene>
    <name evidence="2" type="ORF">UFOPK3773_01939</name>
</gene>
<dbReference type="GO" id="GO:0003676">
    <property type="term" value="F:nucleic acid binding"/>
    <property type="evidence" value="ECO:0007669"/>
    <property type="project" value="InterPro"/>
</dbReference>
<dbReference type="CDD" id="cd09279">
    <property type="entry name" value="RNase_HI_like"/>
    <property type="match status" value="1"/>
</dbReference>
<feature type="domain" description="RNase H type-1" evidence="1">
    <location>
        <begin position="1"/>
        <end position="141"/>
    </location>
</feature>